<protein>
    <submittedName>
        <fullName evidence="2">DUF2497 domain-containing protein</fullName>
    </submittedName>
</protein>
<gene>
    <name evidence="2" type="ORF">DOO78_04255</name>
</gene>
<dbReference type="OrthoDB" id="7189469at2"/>
<proteinExistence type="predicted"/>
<evidence type="ECO:0000256" key="1">
    <source>
        <dbReference type="SAM" id="MobiDB-lite"/>
    </source>
</evidence>
<feature type="region of interest" description="Disordered" evidence="1">
    <location>
        <begin position="1"/>
        <end position="133"/>
    </location>
</feature>
<dbReference type="Pfam" id="PF10691">
    <property type="entry name" value="DUF2497"/>
    <property type="match status" value="1"/>
</dbReference>
<name>A0A327MBH0_9PROT</name>
<dbReference type="EMBL" id="QLIX01000002">
    <property type="protein sequence ID" value="RAI60290.1"/>
    <property type="molecule type" value="Genomic_DNA"/>
</dbReference>
<evidence type="ECO:0000313" key="3">
    <source>
        <dbReference type="Proteomes" id="UP000249065"/>
    </source>
</evidence>
<dbReference type="Proteomes" id="UP000249065">
    <property type="component" value="Unassembled WGS sequence"/>
</dbReference>
<evidence type="ECO:0000313" key="2">
    <source>
        <dbReference type="EMBL" id="RAI60290.1"/>
    </source>
</evidence>
<reference evidence="3" key="1">
    <citation type="submission" date="2018-06" db="EMBL/GenBank/DDBJ databases">
        <authorList>
            <person name="Khan S.A."/>
        </authorList>
    </citation>
    <scope>NUCLEOTIDE SEQUENCE [LARGE SCALE GENOMIC DNA]</scope>
    <source>
        <strain evidence="3">DB-1506</strain>
    </source>
</reference>
<organism evidence="2 3">
    <name type="scientific">Roseicella frigidaeris</name>
    <dbReference type="NCBI Taxonomy" id="2230885"/>
    <lineage>
        <taxon>Bacteria</taxon>
        <taxon>Pseudomonadati</taxon>
        <taxon>Pseudomonadota</taxon>
        <taxon>Alphaproteobacteria</taxon>
        <taxon>Acetobacterales</taxon>
        <taxon>Roseomonadaceae</taxon>
        <taxon>Roseicella</taxon>
    </lineage>
</organism>
<dbReference type="AlphaFoldDB" id="A0A327MBH0"/>
<feature type="compositionally biased region" description="Pro residues" evidence="1">
    <location>
        <begin position="76"/>
        <end position="102"/>
    </location>
</feature>
<accession>A0A327MBH0</accession>
<keyword evidence="3" id="KW-1185">Reference proteome</keyword>
<dbReference type="InterPro" id="IPR019632">
    <property type="entry name" value="DUF2497"/>
</dbReference>
<feature type="compositionally biased region" description="Acidic residues" evidence="1">
    <location>
        <begin position="60"/>
        <end position="69"/>
    </location>
</feature>
<sequence>MADERAGPAAAPPPGGAAEPSMEDILASIRRILSDDVVPPAPGAVTEPAPGLAPAAGTDPGEEPLDLTEEMLVAPAAPPTAEPPAAPPSPPAAPATPAPASPAPVSLAPAAAPAPPLHETRGPAPAVPAAPDPSLLAPAAAAAAAASVGSLLRAVASDRSSPVSRGGPSIEDVVREEIRPLLKDWLDRHLPPMVERLVRAEIERVVGQALS</sequence>
<comment type="caution">
    <text evidence="2">The sequence shown here is derived from an EMBL/GenBank/DDBJ whole genome shotgun (WGS) entry which is preliminary data.</text>
</comment>